<dbReference type="InterPro" id="IPR022385">
    <property type="entry name" value="Rhs_assc_core"/>
</dbReference>
<evidence type="ECO:0000313" key="3">
    <source>
        <dbReference type="Proteomes" id="UP000326611"/>
    </source>
</evidence>
<feature type="region of interest" description="Disordered" evidence="1">
    <location>
        <begin position="187"/>
        <end position="287"/>
    </location>
</feature>
<feature type="compositionally biased region" description="Polar residues" evidence="1">
    <location>
        <begin position="219"/>
        <end position="230"/>
    </location>
</feature>
<dbReference type="NCBIfam" id="TIGR03696">
    <property type="entry name" value="Rhs_assc_core"/>
    <property type="match status" value="1"/>
</dbReference>
<evidence type="ECO:0008006" key="4">
    <source>
        <dbReference type="Google" id="ProtNLM"/>
    </source>
</evidence>
<feature type="compositionally biased region" description="Low complexity" evidence="1">
    <location>
        <begin position="206"/>
        <end position="218"/>
    </location>
</feature>
<name>A0A5E7TZW0_PSEFL</name>
<dbReference type="AlphaFoldDB" id="A0A5E7TZW0"/>
<dbReference type="Proteomes" id="UP000326611">
    <property type="component" value="Unassembled WGS sequence"/>
</dbReference>
<dbReference type="Gene3D" id="2.180.10.10">
    <property type="entry name" value="RHS repeat-associated core"/>
    <property type="match status" value="1"/>
</dbReference>
<reference evidence="2 3" key="1">
    <citation type="submission" date="2019-09" db="EMBL/GenBank/DDBJ databases">
        <authorList>
            <person name="Chandra G."/>
            <person name="Truman W A."/>
        </authorList>
    </citation>
    <scope>NUCLEOTIDE SEQUENCE [LARGE SCALE GENOMIC DNA]</scope>
    <source>
        <strain evidence="2">PS918</strain>
    </source>
</reference>
<evidence type="ECO:0000313" key="2">
    <source>
        <dbReference type="EMBL" id="VVQ04011.1"/>
    </source>
</evidence>
<sequence length="287" mass="30813">MLEAFIDASLTEGLPMPTSEPANQTSRILLLAGDSKNTVLAEMAGPLHHLAYAPYGQQSSRQEVMTQQGFNGELREAKTDWYVLGKGYRVYNPRLMRFHSPDMFSPFGKGGLNGFAYCGGEPVMRADPSGESWLSTWFFNRFADVMQILSPVGTGGGAGRTAGIAKQARTGGMTGILVGMNKNQATPFLKPSKTTLQKSTPQKGLPTGSTPSPTRSSSAQPGAVSTPNESKSVRTGIILEGNYGVRPQNQFSREKTRDGLRISGTDSGVKQIPSTASGIRSPWPDKH</sequence>
<dbReference type="OrthoDB" id="6845590at2"/>
<protein>
    <recommendedName>
        <fullName evidence="4">RHS repeat-associated core domain-containing protein</fullName>
    </recommendedName>
</protein>
<dbReference type="EMBL" id="CABVIY010000006">
    <property type="protein sequence ID" value="VVQ04011.1"/>
    <property type="molecule type" value="Genomic_DNA"/>
</dbReference>
<dbReference type="RefSeq" id="WP_150772414.1">
    <property type="nucleotide sequence ID" value="NZ_CABVIY010000006.1"/>
</dbReference>
<feature type="compositionally biased region" description="Polar residues" evidence="1">
    <location>
        <begin position="187"/>
        <end position="202"/>
    </location>
</feature>
<gene>
    <name evidence="2" type="ORF">PS918_04459</name>
</gene>
<organism evidence="2 3">
    <name type="scientific">Pseudomonas fluorescens</name>
    <dbReference type="NCBI Taxonomy" id="294"/>
    <lineage>
        <taxon>Bacteria</taxon>
        <taxon>Pseudomonadati</taxon>
        <taxon>Pseudomonadota</taxon>
        <taxon>Gammaproteobacteria</taxon>
        <taxon>Pseudomonadales</taxon>
        <taxon>Pseudomonadaceae</taxon>
        <taxon>Pseudomonas</taxon>
    </lineage>
</organism>
<feature type="compositionally biased region" description="Polar residues" evidence="1">
    <location>
        <begin position="264"/>
        <end position="278"/>
    </location>
</feature>
<proteinExistence type="predicted"/>
<accession>A0A5E7TZW0</accession>
<evidence type="ECO:0000256" key="1">
    <source>
        <dbReference type="SAM" id="MobiDB-lite"/>
    </source>
</evidence>
<dbReference type="SUPFAM" id="SSF56399">
    <property type="entry name" value="ADP-ribosylation"/>
    <property type="match status" value="1"/>
</dbReference>